<comment type="pathway">
    <text evidence="4">Amino-acid biosynthesis.</text>
</comment>
<evidence type="ECO:0000256" key="1">
    <source>
        <dbReference type="ARBA" id="ARBA00009667"/>
    </source>
</evidence>
<keyword evidence="2 5" id="KW-0028">Amino-acid biosynthesis</keyword>
<dbReference type="Gene3D" id="3.20.20.70">
    <property type="entry name" value="Aldolase class I"/>
    <property type="match status" value="1"/>
</dbReference>
<dbReference type="InterPro" id="IPR050064">
    <property type="entry name" value="IGPS_HisA/HisF"/>
</dbReference>
<sequence length="266" mass="27433">MIHQRTLFGDRKSQVTDLVIPCIDVAGGRATEPAAIPGLRDPGSVSEIARRYTGEGATKIFLDVLDPWPEAEYLPDLVRAVSGLGVSLLVSVDNGVLPTADHAEALLDAGADAVSVSTSAVECPKVVREVVARRGGQHVLGVINSGLAGDAGDRVHVEGGRRPTRVPATAMAAELASIGVGALLANSLDQEGSGAGYDLRLTRAVAEASGLPVIASGGAGTSEHLREALDSGSAAYVLVNAMVHGGRTSMAEIGRHLERHWSMAAR</sequence>
<dbReference type="PANTHER" id="PTHR21235:SF2">
    <property type="entry name" value="IMIDAZOLE GLYCEROL PHOSPHATE SYNTHASE HISHF"/>
    <property type="match status" value="1"/>
</dbReference>
<organism evidence="6 7">
    <name type="scientific">Streptomyces rubrolavendulae</name>
    <dbReference type="NCBI Taxonomy" id="285473"/>
    <lineage>
        <taxon>Bacteria</taxon>
        <taxon>Bacillati</taxon>
        <taxon>Actinomycetota</taxon>
        <taxon>Actinomycetes</taxon>
        <taxon>Kitasatosporales</taxon>
        <taxon>Streptomycetaceae</taxon>
        <taxon>Streptomyces</taxon>
    </lineage>
</organism>
<dbReference type="GO" id="GO:0016829">
    <property type="term" value="F:lyase activity"/>
    <property type="evidence" value="ECO:0007669"/>
    <property type="project" value="UniProtKB-KW"/>
</dbReference>
<protein>
    <submittedName>
        <fullName evidence="6">Imidazole glycerol phosphate synthase subunit HisF</fullName>
        <ecNumber evidence="6">4.1.3.-</ecNumber>
    </submittedName>
</protein>
<dbReference type="RefSeq" id="WP_159029495.1">
    <property type="nucleotide sequence ID" value="NZ_CP017316.1"/>
</dbReference>
<evidence type="ECO:0000256" key="3">
    <source>
        <dbReference type="ARBA" id="ARBA00023102"/>
    </source>
</evidence>
<dbReference type="AlphaFoldDB" id="A0A1D8G8D3"/>
<dbReference type="STRING" id="285473.A4G23_04552"/>
<keyword evidence="6" id="KW-0456">Lyase</keyword>
<keyword evidence="3 5" id="KW-0368">Histidine biosynthesis</keyword>
<dbReference type="PANTHER" id="PTHR21235">
    <property type="entry name" value="IMIDAZOLE GLYCEROL PHOSPHATE SYNTHASE SUBUNIT HISF/H IGP SYNTHASE SUBUNIT HISF/H"/>
    <property type="match status" value="1"/>
</dbReference>
<dbReference type="Pfam" id="PF00977">
    <property type="entry name" value="His_biosynth"/>
    <property type="match status" value="1"/>
</dbReference>
<dbReference type="PATRIC" id="fig|285473.5.peg.4786"/>
<dbReference type="EMBL" id="CP017316">
    <property type="protein sequence ID" value="AOT61663.1"/>
    <property type="molecule type" value="Genomic_DNA"/>
</dbReference>
<evidence type="ECO:0000256" key="5">
    <source>
        <dbReference type="RuleBase" id="RU003657"/>
    </source>
</evidence>
<dbReference type="InterPro" id="IPR011060">
    <property type="entry name" value="RibuloseP-bd_barrel"/>
</dbReference>
<proteinExistence type="inferred from homology"/>
<dbReference type="InterPro" id="IPR013785">
    <property type="entry name" value="Aldolase_TIM"/>
</dbReference>
<dbReference type="GO" id="GO:0000105">
    <property type="term" value="P:L-histidine biosynthetic process"/>
    <property type="evidence" value="ECO:0007669"/>
    <property type="project" value="UniProtKB-KW"/>
</dbReference>
<accession>A0A1D8G8D3</accession>
<dbReference type="OrthoDB" id="3680435at2"/>
<dbReference type="KEGG" id="srn:A4G23_04552"/>
<name>A0A1D8G8D3_9ACTN</name>
<gene>
    <name evidence="6" type="primary">hisF_2</name>
    <name evidence="6" type="ORF">A4G23_04552</name>
</gene>
<evidence type="ECO:0000313" key="6">
    <source>
        <dbReference type="EMBL" id="AOT61663.1"/>
    </source>
</evidence>
<evidence type="ECO:0000256" key="4">
    <source>
        <dbReference type="ARBA" id="ARBA00029440"/>
    </source>
</evidence>
<keyword evidence="7" id="KW-1185">Reference proteome</keyword>
<dbReference type="GO" id="GO:0000107">
    <property type="term" value="F:imidazoleglycerol-phosphate synthase activity"/>
    <property type="evidence" value="ECO:0007669"/>
    <property type="project" value="TreeGrafter"/>
</dbReference>
<reference evidence="6 7" key="1">
    <citation type="submission" date="2016-09" db="EMBL/GenBank/DDBJ databases">
        <title>Streptomyces rubrolavendulae MJM4426 Genome sequencing and assembly.</title>
        <authorList>
            <person name="Kim J.-G."/>
        </authorList>
    </citation>
    <scope>NUCLEOTIDE SEQUENCE [LARGE SCALE GENOMIC DNA]</scope>
    <source>
        <strain evidence="6 7">MJM4426</strain>
    </source>
</reference>
<dbReference type="EC" id="4.1.3.-" evidence="6"/>
<evidence type="ECO:0000256" key="2">
    <source>
        <dbReference type="ARBA" id="ARBA00022605"/>
    </source>
</evidence>
<evidence type="ECO:0000313" key="7">
    <source>
        <dbReference type="Proteomes" id="UP000095349"/>
    </source>
</evidence>
<dbReference type="SUPFAM" id="SSF51366">
    <property type="entry name" value="Ribulose-phoshate binding barrel"/>
    <property type="match status" value="1"/>
</dbReference>
<dbReference type="Proteomes" id="UP000095349">
    <property type="component" value="Chromosome"/>
</dbReference>
<comment type="similarity">
    <text evidence="1 5">Belongs to the HisA/HisF family.</text>
</comment>
<dbReference type="InterPro" id="IPR006062">
    <property type="entry name" value="His_biosynth"/>
</dbReference>